<evidence type="ECO:0000256" key="1">
    <source>
        <dbReference type="ARBA" id="ARBA00022448"/>
    </source>
</evidence>
<keyword evidence="4" id="KW-0067">ATP-binding</keyword>
<dbReference type="PANTHER" id="PTHR19211">
    <property type="entry name" value="ATP-BINDING TRANSPORT PROTEIN-RELATED"/>
    <property type="match status" value="1"/>
</dbReference>
<organism evidence="7 8">
    <name type="scientific">Candidatus Nomurabacteria bacterium RIFCSPHIGHO2_01_FULL_42_15</name>
    <dbReference type="NCBI Taxonomy" id="1801742"/>
    <lineage>
        <taxon>Bacteria</taxon>
        <taxon>Candidatus Nomuraibacteriota</taxon>
    </lineage>
</organism>
<evidence type="ECO:0000313" key="7">
    <source>
        <dbReference type="EMBL" id="OGI68129.1"/>
    </source>
</evidence>
<dbReference type="AlphaFoldDB" id="A0A1F6VEX0"/>
<dbReference type="GO" id="GO:0016020">
    <property type="term" value="C:membrane"/>
    <property type="evidence" value="ECO:0007669"/>
    <property type="project" value="InterPro"/>
</dbReference>
<evidence type="ECO:0000313" key="8">
    <source>
        <dbReference type="Proteomes" id="UP000178235"/>
    </source>
</evidence>
<evidence type="ECO:0000259" key="6">
    <source>
        <dbReference type="PROSITE" id="PS50893"/>
    </source>
</evidence>
<dbReference type="PANTHER" id="PTHR19211:SF95">
    <property type="entry name" value="ABC TRANSPORTER F FAMILY MEMBER 2"/>
    <property type="match status" value="1"/>
</dbReference>
<reference evidence="7 8" key="1">
    <citation type="journal article" date="2016" name="Nat. Commun.">
        <title>Thousands of microbial genomes shed light on interconnected biogeochemical processes in an aquifer system.</title>
        <authorList>
            <person name="Anantharaman K."/>
            <person name="Brown C.T."/>
            <person name="Hug L.A."/>
            <person name="Sharon I."/>
            <person name="Castelle C.J."/>
            <person name="Probst A.J."/>
            <person name="Thomas B.C."/>
            <person name="Singh A."/>
            <person name="Wilkins M.J."/>
            <person name="Karaoz U."/>
            <person name="Brodie E.L."/>
            <person name="Williams K.H."/>
            <person name="Hubbard S.S."/>
            <person name="Banfield J.F."/>
        </authorList>
    </citation>
    <scope>NUCLEOTIDE SEQUENCE [LARGE SCALE GENOMIC DNA]</scope>
</reference>
<dbReference type="PROSITE" id="PS50893">
    <property type="entry name" value="ABC_TRANSPORTER_2"/>
    <property type="match status" value="1"/>
</dbReference>
<keyword evidence="2" id="KW-0677">Repeat</keyword>
<dbReference type="GO" id="GO:0005524">
    <property type="term" value="F:ATP binding"/>
    <property type="evidence" value="ECO:0007669"/>
    <property type="project" value="UniProtKB-KW"/>
</dbReference>
<accession>A0A1F6VEX0</accession>
<dbReference type="EMBL" id="MFTS01000005">
    <property type="protein sequence ID" value="OGI68129.1"/>
    <property type="molecule type" value="Genomic_DNA"/>
</dbReference>
<feature type="domain" description="ABC transporter" evidence="6">
    <location>
        <begin position="19"/>
        <end position="247"/>
    </location>
</feature>
<dbReference type="InterPro" id="IPR015856">
    <property type="entry name" value="ABC_transpr_CbiO/EcfA_su"/>
</dbReference>
<evidence type="ECO:0000256" key="5">
    <source>
        <dbReference type="SAM" id="Coils"/>
    </source>
</evidence>
<evidence type="ECO:0000256" key="4">
    <source>
        <dbReference type="ARBA" id="ARBA00022840"/>
    </source>
</evidence>
<evidence type="ECO:0000256" key="2">
    <source>
        <dbReference type="ARBA" id="ARBA00022737"/>
    </source>
</evidence>
<dbReference type="Pfam" id="PF00005">
    <property type="entry name" value="ABC_tran"/>
    <property type="match status" value="2"/>
</dbReference>
<dbReference type="InterPro" id="IPR003439">
    <property type="entry name" value="ABC_transporter-like_ATP-bd"/>
</dbReference>
<dbReference type="InterPro" id="IPR017871">
    <property type="entry name" value="ABC_transporter-like_CS"/>
</dbReference>
<gene>
    <name evidence="7" type="ORF">A2738_03025</name>
</gene>
<proteinExistence type="predicted"/>
<dbReference type="GO" id="GO:0016887">
    <property type="term" value="F:ATP hydrolysis activity"/>
    <property type="evidence" value="ECO:0007669"/>
    <property type="project" value="InterPro"/>
</dbReference>
<name>A0A1F6VEX0_9BACT</name>
<sequence length="510" mass="57339">MSKESKQEKDSPKIQETIVRFDNVSFEWGVNKPILDRVSFTIRRGMKFTLMGQNGAGKSTIFGLISGLHSPESGIINVVKGVSIATSRQVIPKEEIGLTVREFFQKCFKEKVYDIDPRIDEVLEVVNLKPARLSHSGGGHEKVHDRIVKTFSGGQQARLLLASALIQDPDLLLLDEPTNNLDKAGIMHLTDFLINYKKTVLVISHDAEFLNAFTHGVLYLDVYTKKIEQYVGNYFNVVKDITARVEKENMKNAQLQKEIQAKKDQANVFAYKGGRLRLVAKRMREKAEELEEEIVDVRKEDKSIRPFTIPSQPDLIGEILNISSFTTMKNGKIVKRKAKISLNKNIHLLLVGPNGIGKTTLLERLASGHADGEKVKEGIRIGYYRQDFSTLNFEDTVYQSLSSAMLAGGEKLDEERMRSVAAGFLITGEFIRTKIGDLSEGQKGLVAFARLVLQKPGLLILDEPTNHINFRHLPIIAKALDEYKGAMILVSHVPEFVKQIRIDEVLDLEK</sequence>
<dbReference type="InterPro" id="IPR050611">
    <property type="entry name" value="ABCF"/>
</dbReference>
<comment type="caution">
    <text evidence="7">The sequence shown here is derived from an EMBL/GenBank/DDBJ whole genome shotgun (WGS) entry which is preliminary data.</text>
</comment>
<evidence type="ECO:0000256" key="3">
    <source>
        <dbReference type="ARBA" id="ARBA00022741"/>
    </source>
</evidence>
<protein>
    <recommendedName>
        <fullName evidence="6">ABC transporter domain-containing protein</fullName>
    </recommendedName>
</protein>
<dbReference type="Gene3D" id="3.40.50.300">
    <property type="entry name" value="P-loop containing nucleotide triphosphate hydrolases"/>
    <property type="match status" value="2"/>
</dbReference>
<keyword evidence="5" id="KW-0175">Coiled coil</keyword>
<dbReference type="PROSITE" id="PS00211">
    <property type="entry name" value="ABC_TRANSPORTER_1"/>
    <property type="match status" value="1"/>
</dbReference>
<dbReference type="GO" id="GO:0055085">
    <property type="term" value="P:transmembrane transport"/>
    <property type="evidence" value="ECO:0007669"/>
    <property type="project" value="InterPro"/>
</dbReference>
<dbReference type="Proteomes" id="UP000178235">
    <property type="component" value="Unassembled WGS sequence"/>
</dbReference>
<dbReference type="SMART" id="SM00382">
    <property type="entry name" value="AAA"/>
    <property type="match status" value="2"/>
</dbReference>
<feature type="coiled-coil region" evidence="5">
    <location>
        <begin position="238"/>
        <end position="300"/>
    </location>
</feature>
<keyword evidence="1" id="KW-0813">Transport</keyword>
<dbReference type="CDD" id="cd03225">
    <property type="entry name" value="ABC_cobalt_CbiO_domain1"/>
    <property type="match status" value="1"/>
</dbReference>
<dbReference type="InterPro" id="IPR027417">
    <property type="entry name" value="P-loop_NTPase"/>
</dbReference>
<keyword evidence="3" id="KW-0547">Nucleotide-binding</keyword>
<dbReference type="SUPFAM" id="SSF52540">
    <property type="entry name" value="P-loop containing nucleoside triphosphate hydrolases"/>
    <property type="match status" value="2"/>
</dbReference>
<dbReference type="InterPro" id="IPR003593">
    <property type="entry name" value="AAA+_ATPase"/>
</dbReference>